<evidence type="ECO:0008006" key="3">
    <source>
        <dbReference type="Google" id="ProtNLM"/>
    </source>
</evidence>
<dbReference type="InterPro" id="IPR036890">
    <property type="entry name" value="HATPase_C_sf"/>
</dbReference>
<accession>A0A1M5IYM0</accession>
<dbReference type="AlphaFoldDB" id="A0A1M5IYM0"/>
<dbReference type="Gene3D" id="3.30.565.10">
    <property type="entry name" value="Histidine kinase-like ATPase, C-terminal domain"/>
    <property type="match status" value="1"/>
</dbReference>
<name>A0A1M5IYM0_9FLAO</name>
<keyword evidence="2" id="KW-1185">Reference proteome</keyword>
<evidence type="ECO:0000313" key="2">
    <source>
        <dbReference type="Proteomes" id="UP000184516"/>
    </source>
</evidence>
<dbReference type="SUPFAM" id="SSF55874">
    <property type="entry name" value="ATPase domain of HSP90 chaperone/DNA topoisomerase II/histidine kinase"/>
    <property type="match status" value="1"/>
</dbReference>
<organism evidence="1 2">
    <name type="scientific">Flavobacterium fluvii</name>
    <dbReference type="NCBI Taxonomy" id="468056"/>
    <lineage>
        <taxon>Bacteria</taxon>
        <taxon>Pseudomonadati</taxon>
        <taxon>Bacteroidota</taxon>
        <taxon>Flavobacteriia</taxon>
        <taxon>Flavobacteriales</taxon>
        <taxon>Flavobacteriaceae</taxon>
        <taxon>Flavobacterium</taxon>
    </lineage>
</organism>
<dbReference type="Proteomes" id="UP000184516">
    <property type="component" value="Unassembled WGS sequence"/>
</dbReference>
<sequence>MKVFYQITDISGKIVLNSFPTEIRHLLKNEIEKIEKVEIQYLNKKIKAKIEKQSNSNGSIITLTIDEKYVNSSRLFTDLSRMSLMMLDNIVSHRNNISLNQNEYVQELIHNLTSLNTYNVQELQLLIPQSILSGNINKQKEIIKKIVNDKPNVTTETLLKLIKYNYAMKVEFSVFEKTVMQNPNVQKIEYSVREIILSVLQIFIEDFDYKKIVVSVDSNEKRIHLDYEILFVSLFYIFENAVKYCCSNTSFKIIFKEEQNKYIVVFEMLSLRIEDYEIDKLCDKKFRAKSAIQLTSEGNGIGMNRILKTLKLNNAELEILPRITPLAKTRNNLQYEHNQFKIKFDKNRII</sequence>
<evidence type="ECO:0000313" key="1">
    <source>
        <dbReference type="EMBL" id="SHG32843.1"/>
    </source>
</evidence>
<dbReference type="EMBL" id="FQWB01000003">
    <property type="protein sequence ID" value="SHG32843.1"/>
    <property type="molecule type" value="Genomic_DNA"/>
</dbReference>
<reference evidence="2" key="1">
    <citation type="submission" date="2016-11" db="EMBL/GenBank/DDBJ databases">
        <authorList>
            <person name="Varghese N."/>
            <person name="Submissions S."/>
        </authorList>
    </citation>
    <scope>NUCLEOTIDE SEQUENCE [LARGE SCALE GENOMIC DNA]</scope>
    <source>
        <strain evidence="2">DSM 19978</strain>
    </source>
</reference>
<proteinExistence type="predicted"/>
<dbReference type="RefSeq" id="WP_073369983.1">
    <property type="nucleotide sequence ID" value="NZ_FQWB01000003.1"/>
</dbReference>
<dbReference type="STRING" id="468056.SAMN05443549_103274"/>
<protein>
    <recommendedName>
        <fullName evidence="3">Histidine kinase-, DNA gyrase B-, and HSP90-like ATPase</fullName>
    </recommendedName>
</protein>
<dbReference type="OrthoDB" id="1931120at2"/>
<gene>
    <name evidence="1" type="ORF">SAMN05443549_103274</name>
</gene>